<accession>A0AAW8EXN5</accession>
<evidence type="ECO:0000313" key="1">
    <source>
        <dbReference type="EMBL" id="MDQ0648283.1"/>
    </source>
</evidence>
<dbReference type="SUPFAM" id="SSF46785">
    <property type="entry name" value="Winged helix' DNA-binding domain"/>
    <property type="match status" value="1"/>
</dbReference>
<dbReference type="InterPro" id="IPR036388">
    <property type="entry name" value="WH-like_DNA-bd_sf"/>
</dbReference>
<proteinExistence type="predicted"/>
<dbReference type="EMBL" id="JAUSXV010000001">
    <property type="protein sequence ID" value="MDQ0648283.1"/>
    <property type="molecule type" value="Genomic_DNA"/>
</dbReference>
<dbReference type="AlphaFoldDB" id="A0AAW8EXN5"/>
<dbReference type="Gene3D" id="1.10.10.10">
    <property type="entry name" value="Winged helix-like DNA-binding domain superfamily/Winged helix DNA-binding domain"/>
    <property type="match status" value="1"/>
</dbReference>
<dbReference type="GO" id="GO:0003677">
    <property type="term" value="F:DNA binding"/>
    <property type="evidence" value="ECO:0007669"/>
    <property type="project" value="UniProtKB-KW"/>
</dbReference>
<comment type="caution">
    <text evidence="1">The sequence shown here is derived from an EMBL/GenBank/DDBJ whole genome shotgun (WGS) entry which is preliminary data.</text>
</comment>
<sequence length="141" mass="14875">MSTPLQQEIGRTERVLDALLTERVLEGGPFGSVTEWVAANILAIASLTTTDLQGALAVRAGDLDVTLERMSNAGLVMIDGDRVTLSASGLSALQAGRIKTSHVASRITQAITSADREATVRTLSAVRDIASRFRESGIPAK</sequence>
<name>A0AAW8EXN5_9MICO</name>
<keyword evidence="1" id="KW-0238">DNA-binding</keyword>
<reference evidence="1 2" key="1">
    <citation type="submission" date="2023-07" db="EMBL/GenBank/DDBJ databases">
        <title>Comparative genomics of wheat-associated soil bacteria to identify genetic determinants of phenazine resistance.</title>
        <authorList>
            <person name="Mouncey N."/>
        </authorList>
    </citation>
    <scope>NUCLEOTIDE SEQUENCE [LARGE SCALE GENOMIC DNA]</scope>
    <source>
        <strain evidence="1 2">W4I9-1</strain>
    </source>
</reference>
<dbReference type="Proteomes" id="UP001244427">
    <property type="component" value="Unassembled WGS sequence"/>
</dbReference>
<protein>
    <submittedName>
        <fullName evidence="1">DNA-binding MarR family transcriptional regulator</fullName>
    </submittedName>
</protein>
<organism evidence="1 2">
    <name type="scientific">Microbacterium natoriense</name>
    <dbReference type="NCBI Taxonomy" id="284570"/>
    <lineage>
        <taxon>Bacteria</taxon>
        <taxon>Bacillati</taxon>
        <taxon>Actinomycetota</taxon>
        <taxon>Actinomycetes</taxon>
        <taxon>Micrococcales</taxon>
        <taxon>Microbacteriaceae</taxon>
        <taxon>Microbacterium</taxon>
    </lineage>
</organism>
<keyword evidence="2" id="KW-1185">Reference proteome</keyword>
<evidence type="ECO:0000313" key="2">
    <source>
        <dbReference type="Proteomes" id="UP001244427"/>
    </source>
</evidence>
<gene>
    <name evidence="1" type="ORF">QFZ53_002479</name>
</gene>
<dbReference type="InterPro" id="IPR036390">
    <property type="entry name" value="WH_DNA-bd_sf"/>
</dbReference>